<reference evidence="3 4" key="1">
    <citation type="submission" date="2024-02" db="EMBL/GenBank/DDBJ databases">
        <authorList>
            <person name="Daric V."/>
            <person name="Darras S."/>
        </authorList>
    </citation>
    <scope>NUCLEOTIDE SEQUENCE [LARGE SCALE GENOMIC DNA]</scope>
</reference>
<comment type="caution">
    <text evidence="3">The sequence shown here is derived from an EMBL/GenBank/DDBJ whole genome shotgun (WGS) entry which is preliminary data.</text>
</comment>
<feature type="coiled-coil region" evidence="1">
    <location>
        <begin position="109"/>
        <end position="136"/>
    </location>
</feature>
<evidence type="ECO:0000256" key="1">
    <source>
        <dbReference type="SAM" id="Coils"/>
    </source>
</evidence>
<dbReference type="InterPro" id="IPR052873">
    <property type="entry name" value="HEATR9"/>
</dbReference>
<evidence type="ECO:0000313" key="3">
    <source>
        <dbReference type="EMBL" id="CAK8686224.1"/>
    </source>
</evidence>
<proteinExistence type="predicted"/>
<protein>
    <submittedName>
        <fullName evidence="3">Uncharacterized protein</fullName>
    </submittedName>
</protein>
<organism evidence="3 4">
    <name type="scientific">Clavelina lepadiformis</name>
    <name type="common">Light-bulb sea squirt</name>
    <name type="synonym">Ascidia lepadiformis</name>
    <dbReference type="NCBI Taxonomy" id="159417"/>
    <lineage>
        <taxon>Eukaryota</taxon>
        <taxon>Metazoa</taxon>
        <taxon>Chordata</taxon>
        <taxon>Tunicata</taxon>
        <taxon>Ascidiacea</taxon>
        <taxon>Aplousobranchia</taxon>
        <taxon>Clavelinidae</taxon>
        <taxon>Clavelina</taxon>
    </lineage>
</organism>
<evidence type="ECO:0000313" key="4">
    <source>
        <dbReference type="Proteomes" id="UP001642483"/>
    </source>
</evidence>
<name>A0ABP0G612_CLALP</name>
<feature type="region of interest" description="Disordered" evidence="2">
    <location>
        <begin position="880"/>
        <end position="913"/>
    </location>
</feature>
<accession>A0ABP0G612</accession>
<feature type="compositionally biased region" description="Low complexity" evidence="2">
    <location>
        <begin position="359"/>
        <end position="373"/>
    </location>
</feature>
<dbReference type="PANTHER" id="PTHR38323">
    <property type="entry name" value="PROTEIN HEATR9"/>
    <property type="match status" value="1"/>
</dbReference>
<sequence length="953" mass="107038">MAKQGIKIRRSAKDLESVGKLWGSGMPSDVRKHSGKLRHRSDMLFRKQLNFTSQVTSSLQEVVAKFEKSDGQNDRQLLQQILVFSRMIQHLKLVMEMLYKLNLEIKFCRRKLVAAVAEQNEEAELIRERINWLERKLETIVKSNSTKSLYNIFKTPQRLQEITQPSKFVLKEDSLLSKPGSSAKKSVILDPSHQRENDVGSTILEIPDEAAKYWLTGHHRFSYTPNMGQLLEGNPLSYHNIGLAIPASYVNKNIFASDSGESPSLPWMNEQDPMKGNFDILRDDLERIRKRIHRIHEKIYAASNFSLNEEASSISSGNVAQQETLKYETLQMPGTAESTRKRSTKDARSITARSLAKMSSSATPATSSVSVTSDLPPPNALTALDNVMPLTKTNIAKSFPHRSDHWCNAEPTEDGPDKQPTIVDQRGLLSRTRLRLFIPKRNKPRTDVVRDLITPSSVASNRSFRKIPNTVRFIENLKSSKGSALSDLQRERLNELIKTLSSSPRIDDRIYAARSLSSLGVTALDETIPALIESLSKERSSNVRFEISKALVKLGEWHPSALNELNHFLLTGRREVTLDVLEHLACSEAAKTEHLQINEVAELQALIEILRSFAASDEDEISFQAAVCLGEICGISDDNSAKMAATKLMEVLKGSINWERHSQALEVLVRQLHHVDENILNAIFSQLQHATKWQDRLAAALLIAHCGPAQVLRIVSDERVYHLLFDKLWDDARRDVRLGVSQAFTALGLRNRLMEDLDEQIRDASAEIRSCAVMAISAVGIKSDKSLRFLVEMLGLDSSDYVRLQIMRTFNALRITDVRVVRALREREKAGGPLGREASKTLASLDVRITTAASTATQRRGNQNTAAGRLTTASSWFSSFEGRETRESRRRNHPTSRNEFRFTPGSRMSSSMFSSPQYEIVSTSVRRPKFSSPNMGRAGTGESIYLTSASSFF</sequence>
<dbReference type="PANTHER" id="PTHR38323:SF1">
    <property type="entry name" value="PROTEIN HEATR9"/>
    <property type="match status" value="1"/>
</dbReference>
<keyword evidence="4" id="KW-1185">Reference proteome</keyword>
<feature type="region of interest" description="Disordered" evidence="2">
    <location>
        <begin position="327"/>
        <end position="378"/>
    </location>
</feature>
<dbReference type="SUPFAM" id="SSF48371">
    <property type="entry name" value="ARM repeat"/>
    <property type="match status" value="1"/>
</dbReference>
<dbReference type="Gene3D" id="1.25.10.10">
    <property type="entry name" value="Leucine-rich Repeat Variant"/>
    <property type="match status" value="2"/>
</dbReference>
<dbReference type="Pfam" id="PF13646">
    <property type="entry name" value="HEAT_2"/>
    <property type="match status" value="1"/>
</dbReference>
<keyword evidence="1" id="KW-0175">Coiled coil</keyword>
<dbReference type="Proteomes" id="UP001642483">
    <property type="component" value="Unassembled WGS sequence"/>
</dbReference>
<gene>
    <name evidence="3" type="ORF">CVLEPA_LOCUS18176</name>
</gene>
<evidence type="ECO:0000256" key="2">
    <source>
        <dbReference type="SAM" id="MobiDB-lite"/>
    </source>
</evidence>
<dbReference type="InterPro" id="IPR011989">
    <property type="entry name" value="ARM-like"/>
</dbReference>
<dbReference type="EMBL" id="CAWYQH010000102">
    <property type="protein sequence ID" value="CAK8686224.1"/>
    <property type="molecule type" value="Genomic_DNA"/>
</dbReference>
<feature type="compositionally biased region" description="Basic and acidic residues" evidence="2">
    <location>
        <begin position="338"/>
        <end position="348"/>
    </location>
</feature>
<dbReference type="InterPro" id="IPR016024">
    <property type="entry name" value="ARM-type_fold"/>
</dbReference>